<gene>
    <name evidence="3" type="primary">Gypc</name>
</gene>
<dbReference type="AlphaFoldDB" id="Q3TRT9"/>
<reference evidence="2" key="1">
    <citation type="journal article" date="1999" name="Methods Enzymol.">
        <title>High-efficiency full-length cDNA cloning.</title>
        <authorList>
            <person name="Carninci P."/>
            <person name="Hayashizaki Y."/>
        </authorList>
    </citation>
    <scope>NUCLEOTIDE SEQUENCE</scope>
    <source>
        <strain evidence="2">C57BL/6J</strain>
        <tissue evidence="2">Embryonic body between diaphragm region and neck</tissue>
    </source>
</reference>
<name>Q3TRT9_MOUSE</name>
<reference evidence="2" key="8">
    <citation type="journal article" date="2005" name="Science">
        <title>Antisense Transcription in the Mammalian Transcriptome.</title>
        <authorList>
            <consortium name="RIKEN Genome Exploration Research Group and Genome Science Group (Genome Network Project Core Group) and the FANTOM Consortium"/>
        </authorList>
    </citation>
    <scope>NUCLEOTIDE SEQUENCE</scope>
    <source>
        <strain evidence="2">C57BL/6J</strain>
        <tissue evidence="2">Embryonic body between diaphragm region and neck</tissue>
    </source>
</reference>
<proteinExistence type="evidence at transcript level"/>
<dbReference type="MGI" id="MGI:1098566">
    <property type="gene designation" value="Gypc"/>
</dbReference>
<reference evidence="2" key="3">
    <citation type="journal article" date="2000" name="Genome Res.">
        <title>RIKEN integrated sequence analysis (RISA) system--384-format sequencing pipeline with 384 multicapillary sequencer.</title>
        <authorList>
            <person name="Shibata K."/>
            <person name="Itoh M."/>
            <person name="Aizawa K."/>
            <person name="Nagaoka S."/>
            <person name="Sasaki N."/>
            <person name="Carninci P."/>
            <person name="Konno H."/>
            <person name="Akiyama J."/>
            <person name="Nishi K."/>
            <person name="Kitsunai T."/>
            <person name="Tashiro H."/>
            <person name="Itoh M."/>
            <person name="Sumi N."/>
            <person name="Ishii Y."/>
            <person name="Nakamura S."/>
            <person name="Hazama M."/>
            <person name="Nishine T."/>
            <person name="Harada A."/>
            <person name="Yamamoto R."/>
            <person name="Matsumoto H."/>
            <person name="Sakaguchi S."/>
            <person name="Ikegami T."/>
            <person name="Kashiwagi K."/>
            <person name="Fujiwake S."/>
            <person name="Inoue K."/>
            <person name="Togawa Y."/>
            <person name="Izawa M."/>
            <person name="Ohara E."/>
            <person name="Watahiki M."/>
            <person name="Yoneda Y."/>
            <person name="Ishikawa T."/>
            <person name="Ozawa K."/>
            <person name="Tanaka T."/>
            <person name="Matsuura S."/>
            <person name="Kawai J."/>
            <person name="Okazaki Y."/>
            <person name="Muramatsu M."/>
            <person name="Inoue Y."/>
            <person name="Kira A."/>
            <person name="Hayashizaki Y."/>
        </authorList>
    </citation>
    <scope>NUCLEOTIDE SEQUENCE</scope>
    <source>
        <strain evidence="2">C57BL/6J</strain>
        <tissue evidence="2">Embryonic body between diaphragm region and neck</tissue>
    </source>
</reference>
<evidence type="ECO:0000313" key="3">
    <source>
        <dbReference type="MGI" id="MGI:1098566"/>
    </source>
</evidence>
<reference evidence="2" key="6">
    <citation type="submission" date="2004-04" db="EMBL/GenBank/DDBJ databases">
        <authorList>
            <person name="Arakawa T."/>
            <person name="Carninci P."/>
            <person name="Fukuda S."/>
            <person name="Hashizume W."/>
            <person name="Hayashida K."/>
            <person name="Hori F."/>
            <person name="Iida J."/>
            <person name="Imamura K."/>
            <person name="Imotani K."/>
            <person name="Itoh M."/>
            <person name="Kanagawa S."/>
            <person name="Kawai J."/>
            <person name="Kojima M."/>
            <person name="Konno H."/>
            <person name="Murata M."/>
            <person name="Nakamura M."/>
            <person name="Ninomiya N."/>
            <person name="Nishiyori H."/>
            <person name="Nomura K."/>
            <person name="Ohno M."/>
            <person name="Sakazume N."/>
            <person name="Sano H."/>
            <person name="Sasaki D."/>
            <person name="Shibata K."/>
            <person name="Shiraki T."/>
            <person name="Tagami M."/>
            <person name="Tagami Y."/>
            <person name="Waki K."/>
            <person name="Watahiki A."/>
            <person name="Muramatsu M."/>
            <person name="Hayashizaki Y."/>
        </authorList>
    </citation>
    <scope>NUCLEOTIDE SEQUENCE</scope>
    <source>
        <strain evidence="2">C57BL/6J</strain>
        <tissue evidence="2">Embryonic body between diaphragm region and neck</tissue>
    </source>
</reference>
<feature type="region of interest" description="Disordered" evidence="1">
    <location>
        <begin position="38"/>
        <end position="58"/>
    </location>
</feature>
<accession>Q3TRT9</accession>
<reference evidence="2" key="7">
    <citation type="journal article" date="2005" name="Science">
        <title>The Transcriptional Landscape of the Mammalian Genome.</title>
        <authorList>
            <consortium name="The FANTOM Consortium"/>
            <consortium name="Riken Genome Exploration Research Group and Genome Science Group (Genome Network Project Core Group)"/>
        </authorList>
    </citation>
    <scope>NUCLEOTIDE SEQUENCE</scope>
    <source>
        <strain evidence="2">C57BL/6J</strain>
        <tissue evidence="2">Embryonic body between diaphragm region and neck</tissue>
    </source>
</reference>
<evidence type="ECO:0000256" key="1">
    <source>
        <dbReference type="SAM" id="MobiDB-lite"/>
    </source>
</evidence>
<reference evidence="2" key="4">
    <citation type="journal article" date="2001" name="Nature">
        <title>Functional annotation of a full-length mouse cDNA collection.</title>
        <authorList>
            <consortium name="The RIKEN Genome Exploration Research Group Phase II Team and the FANTOM Consortium"/>
        </authorList>
    </citation>
    <scope>NUCLEOTIDE SEQUENCE</scope>
    <source>
        <strain evidence="2">C57BL/6J</strain>
        <tissue evidence="2">Embryonic body between diaphragm region and neck</tissue>
    </source>
</reference>
<organism evidence="2">
    <name type="scientific">Mus musculus</name>
    <name type="common">Mouse</name>
    <dbReference type="NCBI Taxonomy" id="10090"/>
    <lineage>
        <taxon>Eukaryota</taxon>
        <taxon>Metazoa</taxon>
        <taxon>Chordata</taxon>
        <taxon>Craniata</taxon>
        <taxon>Vertebrata</taxon>
        <taxon>Euteleostomi</taxon>
        <taxon>Mammalia</taxon>
        <taxon>Eutheria</taxon>
        <taxon>Euarchontoglires</taxon>
        <taxon>Glires</taxon>
        <taxon>Rodentia</taxon>
        <taxon>Myomorpha</taxon>
        <taxon>Muroidea</taxon>
        <taxon>Muridae</taxon>
        <taxon>Murinae</taxon>
        <taxon>Mus</taxon>
        <taxon>Mus</taxon>
    </lineage>
</organism>
<sequence length="104" mass="11780">MLLAAGEKVPPLCATIISTRKPPRAPQDSYCRTLGACQETDTDGRSQGPEHSSRDSVATQWHWLRKEERTSGYPGLPGQCRYHLTSMEVLLSVHEVVWTWEWDV</sequence>
<dbReference type="EMBL" id="AK159730">
    <property type="protein sequence ID" value="BAE35324.1"/>
    <property type="molecule type" value="mRNA"/>
</dbReference>
<protein>
    <submittedName>
        <fullName evidence="2">Uncharacterized protein</fullName>
    </submittedName>
</protein>
<reference evidence="2" key="2">
    <citation type="journal article" date="2000" name="Genome Res.">
        <title>Normalization and subtraction of cap-trapper-selected cDNAs to prepare full-length cDNA libraries for rapid discovery of new genes.</title>
        <authorList>
            <person name="Carninci P."/>
            <person name="Shibata Y."/>
            <person name="Hayatsu N."/>
            <person name="Sugahara Y."/>
            <person name="Shibata K."/>
            <person name="Itoh M."/>
            <person name="Konno H."/>
            <person name="Okazaki Y."/>
            <person name="Muramatsu M."/>
            <person name="Hayashizaki Y."/>
        </authorList>
    </citation>
    <scope>NUCLEOTIDE SEQUENCE</scope>
    <source>
        <strain evidence="2">C57BL/6J</strain>
        <tissue evidence="2">Embryonic body between diaphragm region and neck</tissue>
    </source>
</reference>
<evidence type="ECO:0000313" key="2">
    <source>
        <dbReference type="EMBL" id="BAE36937.1"/>
    </source>
</evidence>
<dbReference type="EMBL" id="AK162472">
    <property type="protein sequence ID" value="BAE36937.1"/>
    <property type="molecule type" value="mRNA"/>
</dbReference>
<reference evidence="2" key="5">
    <citation type="journal article" date="2002" name="Nature">
        <title>Analysis of the mouse transcriptome based on functional annotation of 60,770 full-length cDNAs.</title>
        <authorList>
            <consortium name="The FANTOM Consortium and the RIKEN Genome Exploration Research Group Phase I and II Team"/>
        </authorList>
    </citation>
    <scope>NUCLEOTIDE SEQUENCE</scope>
    <source>
        <strain evidence="2">C57BL/6J</strain>
        <tissue evidence="2">Embryonic body between diaphragm region and neck</tissue>
    </source>
</reference>
<dbReference type="AGR" id="MGI:1098566"/>